<gene>
    <name evidence="3" type="ORF">LDAN0321_LOCUS12698</name>
</gene>
<dbReference type="GO" id="GO:0003755">
    <property type="term" value="F:peptidyl-prolyl cis-trans isomerase activity"/>
    <property type="evidence" value="ECO:0007669"/>
    <property type="project" value="InterPro"/>
</dbReference>
<keyword evidence="1" id="KW-0732">Signal</keyword>
<reference evidence="3" key="1">
    <citation type="submission" date="2021-01" db="EMBL/GenBank/DDBJ databases">
        <authorList>
            <person name="Corre E."/>
            <person name="Pelletier E."/>
            <person name="Niang G."/>
            <person name="Scheremetjew M."/>
            <person name="Finn R."/>
            <person name="Kale V."/>
            <person name="Holt S."/>
            <person name="Cochrane G."/>
            <person name="Meng A."/>
            <person name="Brown T."/>
            <person name="Cohen L."/>
        </authorList>
    </citation>
    <scope>NUCLEOTIDE SEQUENCE</scope>
    <source>
        <strain evidence="3">B650</strain>
    </source>
</reference>
<evidence type="ECO:0000313" key="3">
    <source>
        <dbReference type="EMBL" id="CAD9588853.1"/>
    </source>
</evidence>
<dbReference type="AlphaFoldDB" id="A0A7S2KYG3"/>
<dbReference type="Pfam" id="PF00160">
    <property type="entry name" value="Pro_isomerase"/>
    <property type="match status" value="1"/>
</dbReference>
<dbReference type="EMBL" id="HBGY01020108">
    <property type="protein sequence ID" value="CAD9588853.1"/>
    <property type="molecule type" value="Transcribed_RNA"/>
</dbReference>
<name>A0A7S2KYG3_9STRA</name>
<dbReference type="Gene3D" id="2.40.100.10">
    <property type="entry name" value="Cyclophilin-like"/>
    <property type="match status" value="1"/>
</dbReference>
<evidence type="ECO:0000259" key="2">
    <source>
        <dbReference type="Pfam" id="PF00160"/>
    </source>
</evidence>
<protein>
    <recommendedName>
        <fullName evidence="2">PPIase cyclophilin-type domain-containing protein</fullName>
    </recommendedName>
</protein>
<feature type="chain" id="PRO_5031405119" description="PPIase cyclophilin-type domain-containing protein" evidence="1">
    <location>
        <begin position="28"/>
        <end position="276"/>
    </location>
</feature>
<proteinExistence type="predicted"/>
<dbReference type="InterPro" id="IPR029000">
    <property type="entry name" value="Cyclophilin-like_dom_sf"/>
</dbReference>
<dbReference type="InterPro" id="IPR002130">
    <property type="entry name" value="Cyclophilin-type_PPIase_dom"/>
</dbReference>
<dbReference type="SUPFAM" id="SSF50891">
    <property type="entry name" value="Cyclophilin-like"/>
    <property type="match status" value="1"/>
</dbReference>
<accession>A0A7S2KYG3</accession>
<sequence length="276" mass="31202">MLNQFVRRTASLLVALLFMLLPTTSSALNEECIDHMQKVEAYFLEREQYLAQDINRLQEQIQRQSFRSAVLKFGRGPYFVEFLLDVPDVNGEVSERSIVMKLAPLDIMPHSVHTFLELVSRNLYKDSTLTLAMDHLAYVDIAAKDGSKLGHVFRDAGDRDDFTPHTSFKEYTQDHPHLPWTVGFIGSRGSGAGPEFYISIADNSLLHGPALDESRARLPKKLDPCFATVVDGRDVVRDVYSLPKDGFTLIDPVRISSCRMLSEEEGMKYNDDLADL</sequence>
<feature type="domain" description="PPIase cyclophilin-type" evidence="2">
    <location>
        <begin position="97"/>
        <end position="259"/>
    </location>
</feature>
<organism evidence="3">
    <name type="scientific">Leptocylindrus danicus</name>
    <dbReference type="NCBI Taxonomy" id="163516"/>
    <lineage>
        <taxon>Eukaryota</taxon>
        <taxon>Sar</taxon>
        <taxon>Stramenopiles</taxon>
        <taxon>Ochrophyta</taxon>
        <taxon>Bacillariophyta</taxon>
        <taxon>Coscinodiscophyceae</taxon>
        <taxon>Chaetocerotophycidae</taxon>
        <taxon>Leptocylindrales</taxon>
        <taxon>Leptocylindraceae</taxon>
        <taxon>Leptocylindrus</taxon>
    </lineage>
</organism>
<feature type="signal peptide" evidence="1">
    <location>
        <begin position="1"/>
        <end position="27"/>
    </location>
</feature>
<evidence type="ECO:0000256" key="1">
    <source>
        <dbReference type="SAM" id="SignalP"/>
    </source>
</evidence>